<dbReference type="EMBL" id="KL198020">
    <property type="protein sequence ID" value="KDQ19125.1"/>
    <property type="molecule type" value="Genomic_DNA"/>
</dbReference>
<gene>
    <name evidence="1" type="ORF">BOTBODRAFT_484477</name>
</gene>
<accession>A0A067MWP5</accession>
<reference evidence="2" key="1">
    <citation type="journal article" date="2014" name="Proc. Natl. Acad. Sci. U.S.A.">
        <title>Extensive sampling of basidiomycete genomes demonstrates inadequacy of the white-rot/brown-rot paradigm for wood decay fungi.</title>
        <authorList>
            <person name="Riley R."/>
            <person name="Salamov A.A."/>
            <person name="Brown D.W."/>
            <person name="Nagy L.G."/>
            <person name="Floudas D."/>
            <person name="Held B.W."/>
            <person name="Levasseur A."/>
            <person name="Lombard V."/>
            <person name="Morin E."/>
            <person name="Otillar R."/>
            <person name="Lindquist E.A."/>
            <person name="Sun H."/>
            <person name="LaButti K.M."/>
            <person name="Schmutz J."/>
            <person name="Jabbour D."/>
            <person name="Luo H."/>
            <person name="Baker S.E."/>
            <person name="Pisabarro A.G."/>
            <person name="Walton J.D."/>
            <person name="Blanchette R.A."/>
            <person name="Henrissat B."/>
            <person name="Martin F."/>
            <person name="Cullen D."/>
            <person name="Hibbett D.S."/>
            <person name="Grigoriev I.V."/>
        </authorList>
    </citation>
    <scope>NUCLEOTIDE SEQUENCE [LARGE SCALE GENOMIC DNA]</scope>
    <source>
        <strain evidence="2">FD-172 SS1</strain>
    </source>
</reference>
<keyword evidence="2" id="KW-1185">Reference proteome</keyword>
<dbReference type="OrthoDB" id="4179406at2759"/>
<dbReference type="STRING" id="930990.A0A067MWP5"/>
<proteinExistence type="predicted"/>
<organism evidence="1 2">
    <name type="scientific">Botryobasidium botryosum (strain FD-172 SS1)</name>
    <dbReference type="NCBI Taxonomy" id="930990"/>
    <lineage>
        <taxon>Eukaryota</taxon>
        <taxon>Fungi</taxon>
        <taxon>Dikarya</taxon>
        <taxon>Basidiomycota</taxon>
        <taxon>Agaricomycotina</taxon>
        <taxon>Agaricomycetes</taxon>
        <taxon>Cantharellales</taxon>
        <taxon>Botryobasidiaceae</taxon>
        <taxon>Botryobasidium</taxon>
    </lineage>
</organism>
<dbReference type="HOGENOM" id="CLU_026455_1_1_1"/>
<sequence>MSLAVMCAGMVLTRLTTNDALFDLLWSGTCASNPDVAFLCVPPPVSQNATMTSIPDIPELIRLQTGFEGIIESSFGMALAVDLKHSEIALRDLNILVKVSDLEAKQLLSTQLEKVVVQAKKTGEGLQKLGVKVGVAVDSTLAMDDYVLRTLENINRESISSGAIGESALKSLVPSLRSNSAWVAEEQKQELARVFEDASMQLKAWVEKLIAEAMVSIAKLERLEGMLYNVYETVMSEKKDVASKEKALSKLWASLIDDSRAAKYESHKDLLDNIAVYRKAALNHVTATAVQLRQLGESLDNLRDRMATPSLVGTQYANQGKGLPIEVHMASVREGIEKLSDFRSRGLQKENEALERMKSASPL</sequence>
<dbReference type="InParanoid" id="A0A067MWP5"/>
<dbReference type="Proteomes" id="UP000027195">
    <property type="component" value="Unassembled WGS sequence"/>
</dbReference>
<evidence type="ECO:0000313" key="1">
    <source>
        <dbReference type="EMBL" id="KDQ19125.1"/>
    </source>
</evidence>
<name>A0A067MWP5_BOTB1</name>
<evidence type="ECO:0000313" key="2">
    <source>
        <dbReference type="Proteomes" id="UP000027195"/>
    </source>
</evidence>
<dbReference type="AlphaFoldDB" id="A0A067MWP5"/>
<protein>
    <submittedName>
        <fullName evidence="1">Uncharacterized protein</fullName>
    </submittedName>
</protein>